<proteinExistence type="predicted"/>
<comment type="caution">
    <text evidence="1">The sequence shown here is derived from an EMBL/GenBank/DDBJ whole genome shotgun (WGS) entry which is preliminary data.</text>
</comment>
<evidence type="ECO:0000313" key="1">
    <source>
        <dbReference type="EMBL" id="CAF4730558.1"/>
    </source>
</evidence>
<protein>
    <submittedName>
        <fullName evidence="1">Uncharacterized protein</fullName>
    </submittedName>
</protein>
<dbReference type="Proteomes" id="UP000663873">
    <property type="component" value="Unassembled WGS sequence"/>
</dbReference>
<feature type="non-terminal residue" evidence="1">
    <location>
        <position position="1"/>
    </location>
</feature>
<sequence length="64" mass="7053">MESSVGFVLTKIDTMVSKLEVYGHPKSNNGGNRSLDAKHTTADKYVDDALDDPIHSMIDIDFDP</sequence>
<organism evidence="1 2">
    <name type="scientific">Rotaria socialis</name>
    <dbReference type="NCBI Taxonomy" id="392032"/>
    <lineage>
        <taxon>Eukaryota</taxon>
        <taxon>Metazoa</taxon>
        <taxon>Spiralia</taxon>
        <taxon>Gnathifera</taxon>
        <taxon>Rotifera</taxon>
        <taxon>Eurotatoria</taxon>
        <taxon>Bdelloidea</taxon>
        <taxon>Philodinida</taxon>
        <taxon>Philodinidae</taxon>
        <taxon>Rotaria</taxon>
    </lineage>
</organism>
<evidence type="ECO:0000313" key="2">
    <source>
        <dbReference type="Proteomes" id="UP000663873"/>
    </source>
</evidence>
<reference evidence="1" key="1">
    <citation type="submission" date="2021-02" db="EMBL/GenBank/DDBJ databases">
        <authorList>
            <person name="Nowell W R."/>
        </authorList>
    </citation>
    <scope>NUCLEOTIDE SEQUENCE</scope>
</reference>
<gene>
    <name evidence="1" type="ORF">UJA718_LOCUS37752</name>
</gene>
<accession>A0A821KG54</accession>
<dbReference type="AlphaFoldDB" id="A0A821KG54"/>
<keyword evidence="2" id="KW-1185">Reference proteome</keyword>
<dbReference type="EMBL" id="CAJOBP010037869">
    <property type="protein sequence ID" value="CAF4730558.1"/>
    <property type="molecule type" value="Genomic_DNA"/>
</dbReference>
<name>A0A821KG54_9BILA</name>